<comment type="caution">
    <text evidence="11">The sequence shown here is derived from an EMBL/GenBank/DDBJ whole genome shotgun (WGS) entry which is preliminary data.</text>
</comment>
<evidence type="ECO:0000313" key="12">
    <source>
        <dbReference type="Proteomes" id="UP000027238"/>
    </source>
</evidence>
<dbReference type="InterPro" id="IPR001128">
    <property type="entry name" value="Cyt_P450"/>
</dbReference>
<dbReference type="PRINTS" id="PR00385">
    <property type="entry name" value="P450"/>
</dbReference>
<dbReference type="InterPro" id="IPR036396">
    <property type="entry name" value="Cyt_P450_sf"/>
</dbReference>
<keyword evidence="7 9" id="KW-0503">Monooxygenase</keyword>
<keyword evidence="10" id="KW-0812">Transmembrane</keyword>
<protein>
    <submittedName>
        <fullName evidence="11">Putative cytochrome P450</fullName>
    </submittedName>
</protein>
<dbReference type="EMBL" id="JMSE01000541">
    <property type="protein sequence ID" value="KDN69202.1"/>
    <property type="molecule type" value="Genomic_DNA"/>
</dbReference>
<dbReference type="HOGENOM" id="CLU_001570_14_11_1"/>
<comment type="cofactor">
    <cofactor evidence="1 8">
        <name>heme</name>
        <dbReference type="ChEBI" id="CHEBI:30413"/>
    </cofactor>
</comment>
<comment type="similarity">
    <text evidence="2 9">Belongs to the cytochrome P450 family.</text>
</comment>
<evidence type="ECO:0000256" key="1">
    <source>
        <dbReference type="ARBA" id="ARBA00001971"/>
    </source>
</evidence>
<dbReference type="FunFam" id="1.10.630.10:FF:000047">
    <property type="entry name" value="Cytochrome P450 monooxygenase"/>
    <property type="match status" value="1"/>
</dbReference>
<keyword evidence="10" id="KW-0472">Membrane</keyword>
<dbReference type="Gene3D" id="1.10.630.10">
    <property type="entry name" value="Cytochrome P450"/>
    <property type="match status" value="1"/>
</dbReference>
<dbReference type="Proteomes" id="UP000027238">
    <property type="component" value="Unassembled WGS sequence"/>
</dbReference>
<feature type="transmembrane region" description="Helical" evidence="10">
    <location>
        <begin position="14"/>
        <end position="34"/>
    </location>
</feature>
<dbReference type="GO" id="GO:0005506">
    <property type="term" value="F:iron ion binding"/>
    <property type="evidence" value="ECO:0007669"/>
    <property type="project" value="InterPro"/>
</dbReference>
<name>A0A066XK03_COLSU</name>
<dbReference type="Pfam" id="PF00067">
    <property type="entry name" value="p450"/>
    <property type="match status" value="1"/>
</dbReference>
<evidence type="ECO:0000256" key="7">
    <source>
        <dbReference type="ARBA" id="ARBA00023033"/>
    </source>
</evidence>
<reference evidence="12" key="1">
    <citation type="journal article" date="2014" name="Genome Announc.">
        <title>Draft genome sequence of Colletotrichum sublineola, a destructive pathogen of cultivated sorghum.</title>
        <authorList>
            <person name="Baroncelli R."/>
            <person name="Sanz-Martin J.M."/>
            <person name="Rech G.E."/>
            <person name="Sukno S.A."/>
            <person name="Thon M.R."/>
        </authorList>
    </citation>
    <scope>NUCLEOTIDE SEQUENCE [LARGE SCALE GENOMIC DNA]</scope>
    <source>
        <strain evidence="12">TX430BB</strain>
    </source>
</reference>
<proteinExistence type="inferred from homology"/>
<dbReference type="PRINTS" id="PR00463">
    <property type="entry name" value="EP450I"/>
</dbReference>
<dbReference type="OrthoDB" id="1470350at2759"/>
<dbReference type="InterPro" id="IPR017972">
    <property type="entry name" value="Cyt_P450_CS"/>
</dbReference>
<dbReference type="PROSITE" id="PS00086">
    <property type="entry name" value="CYTOCHROME_P450"/>
    <property type="match status" value="1"/>
</dbReference>
<keyword evidence="5 9" id="KW-0560">Oxidoreductase</keyword>
<keyword evidence="10" id="KW-1133">Transmembrane helix</keyword>
<evidence type="ECO:0000256" key="6">
    <source>
        <dbReference type="ARBA" id="ARBA00023004"/>
    </source>
</evidence>
<sequence>MEIHFGEWKLSHFILWPLVIVSLGLASILLRILYNVTLHPLSKYPGPKLWAATRIPYALMIIRGDPHTTILDLHRRYNADIIRVAPDELSFQHPDAWKDIMGHRGKGVEENDKDPYIIDEVRNHIIAGERHDHTRYRRILSHSFSARSMQEQQPLIIGYVNLLLERLHSIAGQGPVNMVSWYNFTTFDVIGDLAFGQSFGCLEKSGYHPWVSLIFNNSKMRVMMNTARRFGPLASLLKKLVPRSVVEKGKAHNALVRERVNQRMALNTPRPDFAEAMIRRKGSESLSQEEIYENSGVLIVAGSETTATALSGATYFLTANPDTLARLSNEIRSSFTSEDEINLLSTAKLDYLNAVIEESLRMYPPVPGARPRVTPPEGAEILGQWIPGNTTVGIGQWAMFHNEKLFSRPFEFHPERFLGDPAFAGDSLDALKPFHIGPRNCLGMNLAYAEMRVILSRVVWAFDMRLEAGSRGWDQNQTNHTLWDKPPLMIHLTPRKSS</sequence>
<dbReference type="PANTHER" id="PTHR24305">
    <property type="entry name" value="CYTOCHROME P450"/>
    <property type="match status" value="1"/>
</dbReference>
<evidence type="ECO:0000256" key="10">
    <source>
        <dbReference type="SAM" id="Phobius"/>
    </source>
</evidence>
<dbReference type="SUPFAM" id="SSF48264">
    <property type="entry name" value="Cytochrome P450"/>
    <property type="match status" value="1"/>
</dbReference>
<keyword evidence="4 8" id="KW-0479">Metal-binding</keyword>
<evidence type="ECO:0000256" key="2">
    <source>
        <dbReference type="ARBA" id="ARBA00010617"/>
    </source>
</evidence>
<keyword evidence="6 8" id="KW-0408">Iron</keyword>
<evidence type="ECO:0000256" key="5">
    <source>
        <dbReference type="ARBA" id="ARBA00023002"/>
    </source>
</evidence>
<dbReference type="InterPro" id="IPR050121">
    <property type="entry name" value="Cytochrome_P450_monoxygenase"/>
</dbReference>
<dbReference type="GO" id="GO:0009403">
    <property type="term" value="P:toxin biosynthetic process"/>
    <property type="evidence" value="ECO:0007669"/>
    <property type="project" value="UniProtKB-ARBA"/>
</dbReference>
<dbReference type="AlphaFoldDB" id="A0A066XK03"/>
<gene>
    <name evidence="11" type="ORF">CSUB01_06622</name>
</gene>
<evidence type="ECO:0000256" key="8">
    <source>
        <dbReference type="PIRSR" id="PIRSR602401-1"/>
    </source>
</evidence>
<dbReference type="GO" id="GO:0020037">
    <property type="term" value="F:heme binding"/>
    <property type="evidence" value="ECO:0007669"/>
    <property type="project" value="InterPro"/>
</dbReference>
<feature type="binding site" description="axial binding residue" evidence="8">
    <location>
        <position position="441"/>
    </location>
    <ligand>
        <name>heme</name>
        <dbReference type="ChEBI" id="CHEBI:30413"/>
    </ligand>
    <ligandPart>
        <name>Fe</name>
        <dbReference type="ChEBI" id="CHEBI:18248"/>
    </ligandPart>
</feature>
<keyword evidence="12" id="KW-1185">Reference proteome</keyword>
<dbReference type="CDD" id="cd11058">
    <property type="entry name" value="CYP60B-like"/>
    <property type="match status" value="1"/>
</dbReference>
<dbReference type="eggNOG" id="KOG0158">
    <property type="taxonomic scope" value="Eukaryota"/>
</dbReference>
<evidence type="ECO:0000313" key="11">
    <source>
        <dbReference type="EMBL" id="KDN69202.1"/>
    </source>
</evidence>
<keyword evidence="3 8" id="KW-0349">Heme</keyword>
<dbReference type="GO" id="GO:0004497">
    <property type="term" value="F:monooxygenase activity"/>
    <property type="evidence" value="ECO:0007669"/>
    <property type="project" value="UniProtKB-KW"/>
</dbReference>
<organism evidence="11 12">
    <name type="scientific">Colletotrichum sublineola</name>
    <name type="common">Sorghum anthracnose fungus</name>
    <dbReference type="NCBI Taxonomy" id="1173701"/>
    <lineage>
        <taxon>Eukaryota</taxon>
        <taxon>Fungi</taxon>
        <taxon>Dikarya</taxon>
        <taxon>Ascomycota</taxon>
        <taxon>Pezizomycotina</taxon>
        <taxon>Sordariomycetes</taxon>
        <taxon>Hypocreomycetidae</taxon>
        <taxon>Glomerellales</taxon>
        <taxon>Glomerellaceae</taxon>
        <taxon>Colletotrichum</taxon>
        <taxon>Colletotrichum graminicola species complex</taxon>
    </lineage>
</organism>
<accession>A0A066XK03</accession>
<evidence type="ECO:0000256" key="4">
    <source>
        <dbReference type="ARBA" id="ARBA00022723"/>
    </source>
</evidence>
<evidence type="ECO:0000256" key="3">
    <source>
        <dbReference type="ARBA" id="ARBA00022617"/>
    </source>
</evidence>
<dbReference type="GO" id="GO:0016705">
    <property type="term" value="F:oxidoreductase activity, acting on paired donors, with incorporation or reduction of molecular oxygen"/>
    <property type="evidence" value="ECO:0007669"/>
    <property type="project" value="InterPro"/>
</dbReference>
<dbReference type="STRING" id="1173701.A0A066XK03"/>
<evidence type="ECO:0000256" key="9">
    <source>
        <dbReference type="RuleBase" id="RU000461"/>
    </source>
</evidence>
<dbReference type="InterPro" id="IPR002401">
    <property type="entry name" value="Cyt_P450_E_grp-I"/>
</dbReference>
<dbReference type="PANTHER" id="PTHR24305:SF230">
    <property type="entry name" value="P450, PUTATIVE (EUROFUNG)-RELATED"/>
    <property type="match status" value="1"/>
</dbReference>